<comment type="caution">
    <text evidence="13">The sequence shown here is derived from an EMBL/GenBank/DDBJ whole genome shotgun (WGS) entry which is preliminary data.</text>
</comment>
<dbReference type="Proteomes" id="UP000525298">
    <property type="component" value="Unassembled WGS sequence"/>
</dbReference>
<dbReference type="GO" id="GO:0070475">
    <property type="term" value="P:rRNA base methylation"/>
    <property type="evidence" value="ECO:0007669"/>
    <property type="project" value="TreeGrafter"/>
</dbReference>
<evidence type="ECO:0000256" key="8">
    <source>
        <dbReference type="ARBA" id="ARBA00025699"/>
    </source>
</evidence>
<dbReference type="RefSeq" id="WP_181550261.1">
    <property type="nucleotide sequence ID" value="NZ_JACDUS010000002.1"/>
</dbReference>
<dbReference type="NCBIfam" id="NF008692">
    <property type="entry name" value="PRK11713.1-5"/>
    <property type="match status" value="1"/>
</dbReference>
<feature type="domain" description="Ribosomal RNA small subunit methyltransferase E methyltransferase" evidence="11">
    <location>
        <begin position="72"/>
        <end position="236"/>
    </location>
</feature>
<sequence length="246" mass="27362">MRRFYINPSELERPEPCITGKEARHLKTVLRLSAGDRIRVTNGAGRICDARIISIEEKTVRVVIENRIEAGNESPLDLIVAQGFLKDKKMDELVRHLTELGVTRWIPMMTRRTVARPDARRMKKRMERWQAISLEAIKQCGRSMVPEIAPVMDFSEVLSLGATVDARFFFWEQARAPLADTAENSPGAILLLLGPEGGFTENEAADAEASGFSAVSMGCRILRAETAAISACTLVQYVFGDLQKSP</sequence>
<gene>
    <name evidence="13" type="ORF">HNR65_000909</name>
</gene>
<dbReference type="EMBL" id="JACDUS010000002">
    <property type="protein sequence ID" value="MBA2880591.1"/>
    <property type="molecule type" value="Genomic_DNA"/>
</dbReference>
<keyword evidence="14" id="KW-1185">Reference proteome</keyword>
<dbReference type="InterPro" id="IPR046886">
    <property type="entry name" value="RsmE_MTase_dom"/>
</dbReference>
<name>A0A7W0C7I2_9BACT</name>
<accession>A0A7W0C7I2</accession>
<feature type="domain" description="Ribosomal RNA small subunit methyltransferase E PUA-like" evidence="12">
    <location>
        <begin position="18"/>
        <end position="65"/>
    </location>
</feature>
<dbReference type="Gene3D" id="3.40.1280.10">
    <property type="match status" value="1"/>
</dbReference>
<dbReference type="AlphaFoldDB" id="A0A7W0C7I2"/>
<dbReference type="SUPFAM" id="SSF88697">
    <property type="entry name" value="PUA domain-like"/>
    <property type="match status" value="1"/>
</dbReference>
<evidence type="ECO:0000256" key="7">
    <source>
        <dbReference type="ARBA" id="ARBA00022691"/>
    </source>
</evidence>
<dbReference type="InterPro" id="IPR006700">
    <property type="entry name" value="RsmE"/>
</dbReference>
<evidence type="ECO:0000259" key="11">
    <source>
        <dbReference type="Pfam" id="PF04452"/>
    </source>
</evidence>
<dbReference type="InterPro" id="IPR015947">
    <property type="entry name" value="PUA-like_sf"/>
</dbReference>
<dbReference type="PANTHER" id="PTHR30027">
    <property type="entry name" value="RIBOSOMAL RNA SMALL SUBUNIT METHYLTRANSFERASE E"/>
    <property type="match status" value="1"/>
</dbReference>
<keyword evidence="4 10" id="KW-0698">rRNA processing</keyword>
<dbReference type="NCBIfam" id="TIGR00046">
    <property type="entry name" value="RsmE family RNA methyltransferase"/>
    <property type="match status" value="1"/>
</dbReference>
<dbReference type="GO" id="GO:0005737">
    <property type="term" value="C:cytoplasm"/>
    <property type="evidence" value="ECO:0007669"/>
    <property type="project" value="UniProtKB-SubCell"/>
</dbReference>
<evidence type="ECO:0000313" key="14">
    <source>
        <dbReference type="Proteomes" id="UP000525298"/>
    </source>
</evidence>
<evidence type="ECO:0000259" key="12">
    <source>
        <dbReference type="Pfam" id="PF20260"/>
    </source>
</evidence>
<dbReference type="SUPFAM" id="SSF75217">
    <property type="entry name" value="alpha/beta knot"/>
    <property type="match status" value="1"/>
</dbReference>
<evidence type="ECO:0000256" key="10">
    <source>
        <dbReference type="PIRNR" id="PIRNR015601"/>
    </source>
</evidence>
<dbReference type="EC" id="2.1.1.193" evidence="10"/>
<evidence type="ECO:0000256" key="3">
    <source>
        <dbReference type="ARBA" id="ARBA00022490"/>
    </source>
</evidence>
<dbReference type="PANTHER" id="PTHR30027:SF3">
    <property type="entry name" value="16S RRNA (URACIL(1498)-N(3))-METHYLTRANSFERASE"/>
    <property type="match status" value="1"/>
</dbReference>
<evidence type="ECO:0000256" key="1">
    <source>
        <dbReference type="ARBA" id="ARBA00004496"/>
    </source>
</evidence>
<dbReference type="Pfam" id="PF04452">
    <property type="entry name" value="Methyltrans_RNA"/>
    <property type="match status" value="1"/>
</dbReference>
<dbReference type="InterPro" id="IPR046887">
    <property type="entry name" value="RsmE_PUA-like"/>
</dbReference>
<evidence type="ECO:0000313" key="13">
    <source>
        <dbReference type="EMBL" id="MBA2880591.1"/>
    </source>
</evidence>
<evidence type="ECO:0000256" key="2">
    <source>
        <dbReference type="ARBA" id="ARBA00005528"/>
    </source>
</evidence>
<reference evidence="13 14" key="1">
    <citation type="submission" date="2020-07" db="EMBL/GenBank/DDBJ databases">
        <title>Genomic Encyclopedia of Type Strains, Phase IV (KMG-IV): sequencing the most valuable type-strain genomes for metagenomic binning, comparative biology and taxonomic classification.</title>
        <authorList>
            <person name="Goeker M."/>
        </authorList>
    </citation>
    <scope>NUCLEOTIDE SEQUENCE [LARGE SCALE GENOMIC DNA]</scope>
    <source>
        <strain evidence="13 14">DSM 17721</strain>
    </source>
</reference>
<dbReference type="InterPro" id="IPR029028">
    <property type="entry name" value="Alpha/beta_knot_MTases"/>
</dbReference>
<dbReference type="Pfam" id="PF20260">
    <property type="entry name" value="PUA_4"/>
    <property type="match status" value="1"/>
</dbReference>
<comment type="similarity">
    <text evidence="2 10">Belongs to the RNA methyltransferase RsmE family.</text>
</comment>
<protein>
    <recommendedName>
        <fullName evidence="10">Ribosomal RNA small subunit methyltransferase E</fullName>
        <ecNumber evidence="10">2.1.1.193</ecNumber>
    </recommendedName>
</protein>
<evidence type="ECO:0000256" key="4">
    <source>
        <dbReference type="ARBA" id="ARBA00022552"/>
    </source>
</evidence>
<dbReference type="GO" id="GO:0070042">
    <property type="term" value="F:rRNA (uridine-N3-)-methyltransferase activity"/>
    <property type="evidence" value="ECO:0007669"/>
    <property type="project" value="TreeGrafter"/>
</dbReference>
<dbReference type="CDD" id="cd18084">
    <property type="entry name" value="RsmE-like"/>
    <property type="match status" value="1"/>
</dbReference>
<keyword evidence="5 10" id="KW-0489">Methyltransferase</keyword>
<evidence type="ECO:0000256" key="5">
    <source>
        <dbReference type="ARBA" id="ARBA00022603"/>
    </source>
</evidence>
<keyword evidence="3 10" id="KW-0963">Cytoplasm</keyword>
<evidence type="ECO:0000256" key="6">
    <source>
        <dbReference type="ARBA" id="ARBA00022679"/>
    </source>
</evidence>
<comment type="catalytic activity">
    <reaction evidence="9 10">
        <text>uridine(1498) in 16S rRNA + S-adenosyl-L-methionine = N(3)-methyluridine(1498) in 16S rRNA + S-adenosyl-L-homocysteine + H(+)</text>
        <dbReference type="Rhea" id="RHEA:42920"/>
        <dbReference type="Rhea" id="RHEA-COMP:10283"/>
        <dbReference type="Rhea" id="RHEA-COMP:10284"/>
        <dbReference type="ChEBI" id="CHEBI:15378"/>
        <dbReference type="ChEBI" id="CHEBI:57856"/>
        <dbReference type="ChEBI" id="CHEBI:59789"/>
        <dbReference type="ChEBI" id="CHEBI:65315"/>
        <dbReference type="ChEBI" id="CHEBI:74502"/>
        <dbReference type="EC" id="2.1.1.193"/>
    </reaction>
</comment>
<keyword evidence="7 10" id="KW-0949">S-adenosyl-L-methionine</keyword>
<organism evidence="13 14">
    <name type="scientific">Desulfosalsimonas propionicica</name>
    <dbReference type="NCBI Taxonomy" id="332175"/>
    <lineage>
        <taxon>Bacteria</taxon>
        <taxon>Pseudomonadati</taxon>
        <taxon>Thermodesulfobacteriota</taxon>
        <taxon>Desulfobacteria</taxon>
        <taxon>Desulfobacterales</taxon>
        <taxon>Desulfosalsimonadaceae</taxon>
        <taxon>Desulfosalsimonas</taxon>
    </lineage>
</organism>
<keyword evidence="6 10" id="KW-0808">Transferase</keyword>
<proteinExistence type="inferred from homology"/>
<dbReference type="InterPro" id="IPR029026">
    <property type="entry name" value="tRNA_m1G_MTases_N"/>
</dbReference>
<dbReference type="PIRSF" id="PIRSF015601">
    <property type="entry name" value="MTase_slr0722"/>
    <property type="match status" value="1"/>
</dbReference>
<comment type="subcellular location">
    <subcellularLocation>
        <location evidence="1 10">Cytoplasm</location>
    </subcellularLocation>
</comment>
<comment type="function">
    <text evidence="8 10">Specifically methylates the N3 position of the uracil ring of uridine 1498 (m3U1498) in 16S rRNA. Acts on the fully assembled 30S ribosomal subunit.</text>
</comment>
<evidence type="ECO:0000256" key="9">
    <source>
        <dbReference type="ARBA" id="ARBA00047944"/>
    </source>
</evidence>